<evidence type="ECO:0000313" key="3">
    <source>
        <dbReference type="Proteomes" id="UP001152049"/>
    </source>
</evidence>
<proteinExistence type="predicted"/>
<dbReference type="InterPro" id="IPR056125">
    <property type="entry name" value="DUF7708"/>
</dbReference>
<organism evidence="2 3">
    <name type="scientific">Fusarium torreyae</name>
    <dbReference type="NCBI Taxonomy" id="1237075"/>
    <lineage>
        <taxon>Eukaryota</taxon>
        <taxon>Fungi</taxon>
        <taxon>Dikarya</taxon>
        <taxon>Ascomycota</taxon>
        <taxon>Pezizomycotina</taxon>
        <taxon>Sordariomycetes</taxon>
        <taxon>Hypocreomycetidae</taxon>
        <taxon>Hypocreales</taxon>
        <taxon>Nectriaceae</taxon>
        <taxon>Fusarium</taxon>
    </lineage>
</organism>
<feature type="domain" description="DUF7708" evidence="1">
    <location>
        <begin position="59"/>
        <end position="158"/>
    </location>
</feature>
<dbReference type="EMBL" id="JAOQAZ010000005">
    <property type="protein sequence ID" value="KAJ4266324.1"/>
    <property type="molecule type" value="Genomic_DNA"/>
</dbReference>
<evidence type="ECO:0000313" key="2">
    <source>
        <dbReference type="EMBL" id="KAJ4266324.1"/>
    </source>
</evidence>
<gene>
    <name evidence="2" type="ORF">NW762_004308</name>
</gene>
<sequence length="163" mass="18561">MSGPNPDGFQRALAKFRASLDPKLRSQFSHCSLRELQDAIQDIQHNQAKNGKQRDIRRIQAFIEAMDQFGKVIEVFLNANEMLCFIWGPVKFLLMVTSTYITGFDKLLDAYSEIGNALPGLQHYSASFENYPPLATVLEDYYSDILNFHHIALSVFARPSTRT</sequence>
<protein>
    <recommendedName>
        <fullName evidence="1">DUF7708 domain-containing protein</fullName>
    </recommendedName>
</protein>
<dbReference type="Pfam" id="PF24809">
    <property type="entry name" value="DUF7708"/>
    <property type="match status" value="1"/>
</dbReference>
<reference evidence="2" key="1">
    <citation type="submission" date="2022-09" db="EMBL/GenBank/DDBJ databases">
        <title>Fusarium specimens isolated from Avocado Roots.</title>
        <authorList>
            <person name="Stajich J."/>
            <person name="Roper C."/>
            <person name="Heimlech-Rivalta G."/>
        </authorList>
    </citation>
    <scope>NUCLEOTIDE SEQUENCE</scope>
    <source>
        <strain evidence="2">CF00136</strain>
    </source>
</reference>
<dbReference type="AlphaFoldDB" id="A0A9W8S5T3"/>
<dbReference type="OrthoDB" id="21416at2759"/>
<comment type="caution">
    <text evidence="2">The sequence shown here is derived from an EMBL/GenBank/DDBJ whole genome shotgun (WGS) entry which is preliminary data.</text>
</comment>
<accession>A0A9W8S5T3</accession>
<evidence type="ECO:0000259" key="1">
    <source>
        <dbReference type="Pfam" id="PF24809"/>
    </source>
</evidence>
<name>A0A9W8S5T3_9HYPO</name>
<keyword evidence="3" id="KW-1185">Reference proteome</keyword>
<dbReference type="Proteomes" id="UP001152049">
    <property type="component" value="Unassembled WGS sequence"/>
</dbReference>